<protein>
    <submittedName>
        <fullName evidence="1">CLUMA_CG006825, isoform A</fullName>
    </submittedName>
</protein>
<dbReference type="AlphaFoldDB" id="A0A1J1I0H9"/>
<dbReference type="Proteomes" id="UP000183832">
    <property type="component" value="Unassembled WGS sequence"/>
</dbReference>
<proteinExistence type="predicted"/>
<evidence type="ECO:0000313" key="2">
    <source>
        <dbReference type="Proteomes" id="UP000183832"/>
    </source>
</evidence>
<dbReference type="EMBL" id="CVRI01000037">
    <property type="protein sequence ID" value="CRK93282.1"/>
    <property type="molecule type" value="Genomic_DNA"/>
</dbReference>
<keyword evidence="2" id="KW-1185">Reference proteome</keyword>
<accession>A0A1J1I0H9</accession>
<organism evidence="1 2">
    <name type="scientific">Clunio marinus</name>
    <dbReference type="NCBI Taxonomy" id="568069"/>
    <lineage>
        <taxon>Eukaryota</taxon>
        <taxon>Metazoa</taxon>
        <taxon>Ecdysozoa</taxon>
        <taxon>Arthropoda</taxon>
        <taxon>Hexapoda</taxon>
        <taxon>Insecta</taxon>
        <taxon>Pterygota</taxon>
        <taxon>Neoptera</taxon>
        <taxon>Endopterygota</taxon>
        <taxon>Diptera</taxon>
        <taxon>Nematocera</taxon>
        <taxon>Chironomoidea</taxon>
        <taxon>Chironomidae</taxon>
        <taxon>Clunio</taxon>
    </lineage>
</organism>
<sequence length="72" mass="8819">MWWDDLMMMKLTVNYKDTSLERKYSSFRHQPKTIREELVEKKKSMSFWDFSVSVIINRCEVNIRNSRVQNDV</sequence>
<name>A0A1J1I0H9_9DIPT</name>
<gene>
    <name evidence="1" type="ORF">CLUMA_CG006825</name>
</gene>
<evidence type="ECO:0000313" key="1">
    <source>
        <dbReference type="EMBL" id="CRK93282.1"/>
    </source>
</evidence>
<reference evidence="1 2" key="1">
    <citation type="submission" date="2015-04" db="EMBL/GenBank/DDBJ databases">
        <authorList>
            <person name="Syromyatnikov M.Y."/>
            <person name="Popov V.N."/>
        </authorList>
    </citation>
    <scope>NUCLEOTIDE SEQUENCE [LARGE SCALE GENOMIC DNA]</scope>
</reference>